<accession>A0ABS8VI45</accession>
<reference evidence="1 2" key="1">
    <citation type="journal article" date="2021" name="BMC Genomics">
        <title>Datura genome reveals duplications of psychoactive alkaloid biosynthetic genes and high mutation rate following tissue culture.</title>
        <authorList>
            <person name="Rajewski A."/>
            <person name="Carter-House D."/>
            <person name="Stajich J."/>
            <person name="Litt A."/>
        </authorList>
    </citation>
    <scope>NUCLEOTIDE SEQUENCE [LARGE SCALE GENOMIC DNA]</scope>
    <source>
        <strain evidence="1">AR-01</strain>
    </source>
</reference>
<comment type="caution">
    <text evidence="1">The sequence shown here is derived from an EMBL/GenBank/DDBJ whole genome shotgun (WGS) entry which is preliminary data.</text>
</comment>
<organism evidence="1 2">
    <name type="scientific">Datura stramonium</name>
    <name type="common">Jimsonweed</name>
    <name type="synonym">Common thornapple</name>
    <dbReference type="NCBI Taxonomy" id="4076"/>
    <lineage>
        <taxon>Eukaryota</taxon>
        <taxon>Viridiplantae</taxon>
        <taxon>Streptophyta</taxon>
        <taxon>Embryophyta</taxon>
        <taxon>Tracheophyta</taxon>
        <taxon>Spermatophyta</taxon>
        <taxon>Magnoliopsida</taxon>
        <taxon>eudicotyledons</taxon>
        <taxon>Gunneridae</taxon>
        <taxon>Pentapetalae</taxon>
        <taxon>asterids</taxon>
        <taxon>lamiids</taxon>
        <taxon>Solanales</taxon>
        <taxon>Solanaceae</taxon>
        <taxon>Solanoideae</taxon>
        <taxon>Datureae</taxon>
        <taxon>Datura</taxon>
    </lineage>
</organism>
<dbReference type="Proteomes" id="UP000823775">
    <property type="component" value="Unassembled WGS sequence"/>
</dbReference>
<evidence type="ECO:0000313" key="1">
    <source>
        <dbReference type="EMBL" id="MCD9646021.1"/>
    </source>
</evidence>
<sequence>MTTEADKGLIHERGFIMQDVAEKGPICPSLGDGGGRSIGPRLIGASAMLVFRVPTLLLSPGVDEFGVPKWSNGGTSQPRASLACLPLSHYPTAPNRPRAGSGGIMVAYSVLPLILSGEGFIREGNRRGRLLLDTGIEGPTLSSLRVLLS</sequence>
<proteinExistence type="predicted"/>
<keyword evidence="2" id="KW-1185">Reference proteome</keyword>
<name>A0ABS8VI45_DATST</name>
<gene>
    <name evidence="1" type="ORF">HAX54_035529</name>
</gene>
<protein>
    <submittedName>
        <fullName evidence="1">Uncharacterized protein</fullName>
    </submittedName>
</protein>
<evidence type="ECO:0000313" key="2">
    <source>
        <dbReference type="Proteomes" id="UP000823775"/>
    </source>
</evidence>
<dbReference type="EMBL" id="JACEIK010004642">
    <property type="protein sequence ID" value="MCD9646021.1"/>
    <property type="molecule type" value="Genomic_DNA"/>
</dbReference>